<reference evidence="10 11" key="1">
    <citation type="submission" date="2023-07" db="EMBL/GenBank/DDBJ databases">
        <title>Description of novel actinomycetes strains, isolated from tidal flat sediment.</title>
        <authorList>
            <person name="Lu C."/>
        </authorList>
    </citation>
    <scope>NUCLEOTIDE SEQUENCE [LARGE SCALE GENOMIC DNA]</scope>
    <source>
        <strain evidence="10 11">SYSU T00b441</strain>
    </source>
</reference>
<comment type="function">
    <text evidence="7">SbcCD cleaves DNA hairpin structures. These structures can inhibit DNA replication and are intermediates in certain DNA recombination reactions. The complex acts as a 3'-&gt;5' double strand exonuclease that can open hairpins. It also has a 5' single-strand endonuclease activity.</text>
</comment>
<dbReference type="Pfam" id="PF00149">
    <property type="entry name" value="Metallophos"/>
    <property type="match status" value="1"/>
</dbReference>
<feature type="domain" description="Calcineurin-like phosphoesterase" evidence="8">
    <location>
        <begin position="1"/>
        <end position="215"/>
    </location>
</feature>
<dbReference type="Pfam" id="PF12320">
    <property type="entry name" value="SbcD_C"/>
    <property type="match status" value="1"/>
</dbReference>
<dbReference type="EMBL" id="JAUQYP010000001">
    <property type="protein sequence ID" value="MDO8106069.1"/>
    <property type="molecule type" value="Genomic_DNA"/>
</dbReference>
<dbReference type="Proteomes" id="UP001232536">
    <property type="component" value="Unassembled WGS sequence"/>
</dbReference>
<dbReference type="RefSeq" id="WP_304599762.1">
    <property type="nucleotide sequence ID" value="NZ_JAUQYO010000002.1"/>
</dbReference>
<dbReference type="InterPro" id="IPR004593">
    <property type="entry name" value="SbcD"/>
</dbReference>
<comment type="subunit">
    <text evidence="2 7">Heterodimer of SbcC and SbcD.</text>
</comment>
<dbReference type="NCBIfam" id="TIGR00619">
    <property type="entry name" value="sbcd"/>
    <property type="match status" value="1"/>
</dbReference>
<dbReference type="PANTHER" id="PTHR30337">
    <property type="entry name" value="COMPONENT OF ATP-DEPENDENT DSDNA EXONUCLEASE"/>
    <property type="match status" value="1"/>
</dbReference>
<comment type="caution">
    <text evidence="10">The sequence shown here is derived from an EMBL/GenBank/DDBJ whole genome shotgun (WGS) entry which is preliminary data.</text>
</comment>
<keyword evidence="4 7" id="KW-0540">Nuclease</keyword>
<feature type="domain" description="Nuclease SbcCD subunit D C-terminal" evidence="9">
    <location>
        <begin position="268"/>
        <end position="354"/>
    </location>
</feature>
<evidence type="ECO:0000256" key="6">
    <source>
        <dbReference type="ARBA" id="ARBA00022839"/>
    </source>
</evidence>
<dbReference type="InterPro" id="IPR004843">
    <property type="entry name" value="Calcineurin-like_PHP"/>
</dbReference>
<accession>A0ABT9D5K8</accession>
<dbReference type="InterPro" id="IPR029052">
    <property type="entry name" value="Metallo-depent_PP-like"/>
</dbReference>
<dbReference type="InterPro" id="IPR041796">
    <property type="entry name" value="Mre11_N"/>
</dbReference>
<dbReference type="SUPFAM" id="SSF56300">
    <property type="entry name" value="Metallo-dependent phosphatases"/>
    <property type="match status" value="1"/>
</dbReference>
<keyword evidence="7" id="KW-0235">DNA replication</keyword>
<dbReference type="GO" id="GO:0004527">
    <property type="term" value="F:exonuclease activity"/>
    <property type="evidence" value="ECO:0007669"/>
    <property type="project" value="UniProtKB-KW"/>
</dbReference>
<evidence type="ECO:0000256" key="7">
    <source>
        <dbReference type="RuleBase" id="RU363069"/>
    </source>
</evidence>
<evidence type="ECO:0000256" key="4">
    <source>
        <dbReference type="ARBA" id="ARBA00022722"/>
    </source>
</evidence>
<organism evidence="10 11">
    <name type="scientific">Actinotalea lenta</name>
    <dbReference type="NCBI Taxonomy" id="3064654"/>
    <lineage>
        <taxon>Bacteria</taxon>
        <taxon>Bacillati</taxon>
        <taxon>Actinomycetota</taxon>
        <taxon>Actinomycetes</taxon>
        <taxon>Micrococcales</taxon>
        <taxon>Cellulomonadaceae</taxon>
        <taxon>Actinotalea</taxon>
    </lineage>
</organism>
<dbReference type="InterPro" id="IPR050535">
    <property type="entry name" value="DNA_Repair-Maintenance_Comp"/>
</dbReference>
<dbReference type="Gene3D" id="3.60.21.10">
    <property type="match status" value="1"/>
</dbReference>
<evidence type="ECO:0000256" key="5">
    <source>
        <dbReference type="ARBA" id="ARBA00022801"/>
    </source>
</evidence>
<evidence type="ECO:0000256" key="3">
    <source>
        <dbReference type="ARBA" id="ARBA00013365"/>
    </source>
</evidence>
<dbReference type="PANTHER" id="PTHR30337:SF0">
    <property type="entry name" value="NUCLEASE SBCCD SUBUNIT D"/>
    <property type="match status" value="1"/>
</dbReference>
<evidence type="ECO:0000313" key="10">
    <source>
        <dbReference type="EMBL" id="MDO8106069.1"/>
    </source>
</evidence>
<evidence type="ECO:0000259" key="8">
    <source>
        <dbReference type="Pfam" id="PF00149"/>
    </source>
</evidence>
<name>A0ABT9D5K8_9CELL</name>
<evidence type="ECO:0000256" key="2">
    <source>
        <dbReference type="ARBA" id="ARBA00011322"/>
    </source>
</evidence>
<keyword evidence="7" id="KW-0233">DNA recombination</keyword>
<dbReference type="InterPro" id="IPR026843">
    <property type="entry name" value="SbcD_C"/>
</dbReference>
<proteinExistence type="inferred from homology"/>
<protein>
    <recommendedName>
        <fullName evidence="3 7">Nuclease SbcCD subunit D</fullName>
    </recommendedName>
</protein>
<evidence type="ECO:0000259" key="9">
    <source>
        <dbReference type="Pfam" id="PF12320"/>
    </source>
</evidence>
<evidence type="ECO:0000313" key="11">
    <source>
        <dbReference type="Proteomes" id="UP001232536"/>
    </source>
</evidence>
<keyword evidence="7" id="KW-0255">Endonuclease</keyword>
<keyword evidence="6 7" id="KW-0269">Exonuclease</keyword>
<comment type="similarity">
    <text evidence="1 7">Belongs to the SbcD family.</text>
</comment>
<dbReference type="CDD" id="cd00840">
    <property type="entry name" value="MPP_Mre11_N"/>
    <property type="match status" value="1"/>
</dbReference>
<keyword evidence="11" id="KW-1185">Reference proteome</keyword>
<evidence type="ECO:0000256" key="1">
    <source>
        <dbReference type="ARBA" id="ARBA00010555"/>
    </source>
</evidence>
<sequence length="379" mass="40423">MRLVHTSDWHLGRTLHGVGMLEHQATYLDHLVELVRGERVDAVLVSGDVYDRAIPPVEAVELLAHALARLSETATVVLTPGNHDSAIRLGFGAALMRPGVHLRARPDQVGTPVLLDDAVAVYPLPYLDPDGVRDVLGDGEPLPRSHEAVTAAAMDRVRTDLAGRPGMRSVVMAHAFVLGGAASDSERDIRVGGVDSVPAGVFEGVDYVALGHLHGPQRIDGAPGQVVQYSGSPLAYSFSERNHRKSTALVELEASGPPRVELVPAPVPRRLTELVGELELVLAQGGGGLHGQDWVRVVATDDRRPPDLYARVRAAFPHALSVEHRPARTAAPPSVAVTPTRDPVELLAEFVAHVTGAEPDPAELAVLTRAYEAVREPAS</sequence>
<keyword evidence="5 7" id="KW-0378">Hydrolase</keyword>
<gene>
    <name evidence="7" type="primary">sbcD</name>
    <name evidence="10" type="ORF">Q6348_02530</name>
</gene>